<reference evidence="1 2" key="1">
    <citation type="submission" date="2016-06" db="EMBL/GenBank/DDBJ databases">
        <title>Genome sequence of Porphyrobacter dokdonensis DSW-74.</title>
        <authorList>
            <person name="Kim J.F."/>
            <person name="Song J.Y."/>
        </authorList>
    </citation>
    <scope>NUCLEOTIDE SEQUENCE [LARGE SCALE GENOMIC DNA]</scope>
    <source>
        <strain evidence="1 2">DSW-74</strain>
    </source>
</reference>
<dbReference type="EMBL" id="LZYB01000002">
    <property type="protein sequence ID" value="OBV11669.1"/>
    <property type="molecule type" value="Genomic_DNA"/>
</dbReference>
<dbReference type="Proteomes" id="UP000092484">
    <property type="component" value="Unassembled WGS sequence"/>
</dbReference>
<evidence type="ECO:0000313" key="1">
    <source>
        <dbReference type="EMBL" id="OBV11669.1"/>
    </source>
</evidence>
<comment type="caution">
    <text evidence="1">The sequence shown here is derived from an EMBL/GenBank/DDBJ whole genome shotgun (WGS) entry which is preliminary data.</text>
</comment>
<accession>A0A1A7BGQ2</accession>
<evidence type="ECO:0000313" key="2">
    <source>
        <dbReference type="Proteomes" id="UP000092484"/>
    </source>
</evidence>
<dbReference type="AlphaFoldDB" id="A0A1A7BGQ2"/>
<sequence length="47" mass="5407">MRWWAWEGSNFRPRAFWRIGDPQIPASFILDHPGLMIFADDSAVSGT</sequence>
<proteinExistence type="predicted"/>
<gene>
    <name evidence="1" type="ORF">I603_1112</name>
</gene>
<name>A0A1A7BGQ2_9SPHN</name>
<protein>
    <submittedName>
        <fullName evidence="1">Uncharacterized protein</fullName>
    </submittedName>
</protein>
<keyword evidence="2" id="KW-1185">Reference proteome</keyword>
<organism evidence="1 2">
    <name type="scientific">Erythrobacter dokdonensis DSW-74</name>
    <dbReference type="NCBI Taxonomy" id="1300349"/>
    <lineage>
        <taxon>Bacteria</taxon>
        <taxon>Pseudomonadati</taxon>
        <taxon>Pseudomonadota</taxon>
        <taxon>Alphaproteobacteria</taxon>
        <taxon>Sphingomonadales</taxon>
        <taxon>Erythrobacteraceae</taxon>
        <taxon>Erythrobacter/Porphyrobacter group</taxon>
        <taxon>Erythrobacter</taxon>
    </lineage>
</organism>